<dbReference type="RefSeq" id="WP_012417351.1">
    <property type="nucleotide sequence ID" value="NC_010645.1"/>
</dbReference>
<evidence type="ECO:0000256" key="3">
    <source>
        <dbReference type="ARBA" id="ARBA00021622"/>
    </source>
</evidence>
<evidence type="ECO:0000256" key="10">
    <source>
        <dbReference type="ARBA" id="ARBA00023136"/>
    </source>
</evidence>
<dbReference type="Proteomes" id="UP000001977">
    <property type="component" value="Chromosome"/>
</dbReference>
<dbReference type="FunFam" id="3.40.1690.10:FF:000001">
    <property type="entry name" value="Flagellar biosynthetic protein FlhB"/>
    <property type="match status" value="1"/>
</dbReference>
<dbReference type="OrthoDB" id="9807950at2"/>
<feature type="region of interest" description="Disordered" evidence="14">
    <location>
        <begin position="1"/>
        <end position="25"/>
    </location>
</feature>
<reference evidence="15 16" key="1">
    <citation type="journal article" date="2006" name="J. Bacteriol.">
        <title>Comparison of the genome sequence of the poultry pathogen Bordetella avium with those of B. bronchiseptica, B. pertussis, and B. parapertussis reveals extensive diversity in surface structures associated with host interaction.</title>
        <authorList>
            <person name="Sebaihia M."/>
            <person name="Preston A."/>
            <person name="Maskell D.J."/>
            <person name="Kuzmiak H."/>
            <person name="Connell T.D."/>
            <person name="King N.D."/>
            <person name="Orndorff P.E."/>
            <person name="Miyamoto D.M."/>
            <person name="Thomson N.R."/>
            <person name="Harris D."/>
            <person name="Goble A."/>
            <person name="Lord A."/>
            <person name="Murphy L."/>
            <person name="Quail M.A."/>
            <person name="Rutter S."/>
            <person name="Squares R."/>
            <person name="Squares S."/>
            <person name="Woodward J."/>
            <person name="Parkhill J."/>
            <person name="Temple L.M."/>
        </authorList>
    </citation>
    <scope>NUCLEOTIDE SEQUENCE [LARGE SCALE GENOMIC DNA]</scope>
    <source>
        <strain evidence="15 16">197N</strain>
    </source>
</reference>
<feature type="transmembrane region" description="Helical" evidence="13">
    <location>
        <begin position="185"/>
        <end position="214"/>
    </location>
</feature>
<keyword evidence="15" id="KW-0969">Cilium</keyword>
<evidence type="ECO:0000256" key="2">
    <source>
        <dbReference type="ARBA" id="ARBA00010690"/>
    </source>
</evidence>
<dbReference type="KEGG" id="bav:BAV1682"/>
<dbReference type="HOGENOM" id="CLU_041013_1_2_4"/>
<protein>
    <recommendedName>
        <fullName evidence="3 13">Flagellar biosynthetic protein FlhB</fullName>
    </recommendedName>
</protein>
<dbReference type="NCBIfam" id="TIGR00328">
    <property type="entry name" value="flhB"/>
    <property type="match status" value="1"/>
</dbReference>
<dbReference type="AlphaFoldDB" id="Q2L1C7"/>
<dbReference type="EMBL" id="AM167904">
    <property type="protein sequence ID" value="CAJ49290.1"/>
    <property type="molecule type" value="Genomic_DNA"/>
</dbReference>
<feature type="transmembrane region" description="Helical" evidence="13">
    <location>
        <begin position="146"/>
        <end position="165"/>
    </location>
</feature>
<dbReference type="InterPro" id="IPR029025">
    <property type="entry name" value="T3SS_substrate_exporter_C"/>
</dbReference>
<comment type="subcellular location">
    <subcellularLocation>
        <location evidence="1">Cell membrane</location>
        <topology evidence="1">Multi-pass membrane protein</topology>
    </subcellularLocation>
</comment>
<keyword evidence="5 13" id="KW-1003">Cell membrane</keyword>
<keyword evidence="16" id="KW-1185">Reference proteome</keyword>
<comment type="similarity">
    <text evidence="2 13">Belongs to the type III secretion exporter family.</text>
</comment>
<accession>Q2L1C7</accession>
<evidence type="ECO:0000256" key="6">
    <source>
        <dbReference type="ARBA" id="ARBA00022692"/>
    </source>
</evidence>
<evidence type="ECO:0000256" key="4">
    <source>
        <dbReference type="ARBA" id="ARBA00022448"/>
    </source>
</evidence>
<dbReference type="GO" id="GO:0009306">
    <property type="term" value="P:protein secretion"/>
    <property type="evidence" value="ECO:0007669"/>
    <property type="project" value="InterPro"/>
</dbReference>
<keyword evidence="8 13" id="KW-0653">Protein transport</keyword>
<dbReference type="PANTHER" id="PTHR30531:SF12">
    <property type="entry name" value="FLAGELLAR BIOSYNTHETIC PROTEIN FLHB"/>
    <property type="match status" value="1"/>
</dbReference>
<evidence type="ECO:0000256" key="14">
    <source>
        <dbReference type="SAM" id="MobiDB-lite"/>
    </source>
</evidence>
<evidence type="ECO:0000313" key="16">
    <source>
        <dbReference type="Proteomes" id="UP000001977"/>
    </source>
</evidence>
<evidence type="ECO:0000256" key="11">
    <source>
        <dbReference type="ARBA" id="ARBA00023225"/>
    </source>
</evidence>
<evidence type="ECO:0000256" key="12">
    <source>
        <dbReference type="ARBA" id="ARBA00025078"/>
    </source>
</evidence>
<keyword evidence="15" id="KW-0282">Flagellum</keyword>
<dbReference type="GeneID" id="92935257"/>
<dbReference type="Pfam" id="PF01312">
    <property type="entry name" value="Bac_export_2"/>
    <property type="match status" value="1"/>
</dbReference>
<dbReference type="STRING" id="360910.BAV1682"/>
<evidence type="ECO:0000256" key="7">
    <source>
        <dbReference type="ARBA" id="ARBA00022795"/>
    </source>
</evidence>
<feature type="transmembrane region" description="Helical" evidence="13">
    <location>
        <begin position="36"/>
        <end position="54"/>
    </location>
</feature>
<evidence type="ECO:0000256" key="5">
    <source>
        <dbReference type="ARBA" id="ARBA00022475"/>
    </source>
</evidence>
<dbReference type="InterPro" id="IPR006136">
    <property type="entry name" value="FlhB"/>
</dbReference>
<dbReference type="MEROPS" id="N06.A01"/>
<proteinExistence type="inferred from homology"/>
<keyword evidence="15" id="KW-0966">Cell projection</keyword>
<feature type="compositionally biased region" description="Basic and acidic residues" evidence="14">
    <location>
        <begin position="7"/>
        <end position="25"/>
    </location>
</feature>
<name>Q2L1C7_BORA1</name>
<evidence type="ECO:0000313" key="15">
    <source>
        <dbReference type="EMBL" id="CAJ49290.1"/>
    </source>
</evidence>
<dbReference type="PANTHER" id="PTHR30531">
    <property type="entry name" value="FLAGELLAR BIOSYNTHETIC PROTEIN FLHB"/>
    <property type="match status" value="1"/>
</dbReference>
<gene>
    <name evidence="13 15" type="primary">flhB</name>
    <name evidence="15" type="ordered locus">BAV1682</name>
</gene>
<dbReference type="Gene3D" id="3.40.1690.10">
    <property type="entry name" value="secretion proteins EscU"/>
    <property type="match status" value="1"/>
</dbReference>
<sequence>MADDSDLEKTEAASPRRLEKAREEGQIARSRELTTFLMLAAGVGGLWLVGPSLYRGLSGVMRDGMGFDPRITHDTTAMVNQAVIGFGQAIWAILPVFGILVVAALLGSVMLGGLVFSGKPLEFKASKLNPLSGLKRIFSSQTLVELIKASAKALLVGGVAGWVIWRYHDEMLGLMHVPPPAALASALKLVVLCCAFIVSSLMLVVLIDVPWQIWSHLKKLRMSKEDVRQEHKESEGDPHIKARIRQQQRAAARRRMMSQVPRADVVVTNPTHYAVALSYDESGGGAPTVIAKGTGLVAARIRELAAEHRIPTLEAPPLARALHQHVELGHEIPAALYTAVAEVLAWVFQLRSWRSGWGAEPMAPTALPVPTELDPAPQGV</sequence>
<comment type="function">
    <text evidence="12 13">Required for formation of the rod structure in the basal body of the flagellar apparatus. Together with FliI and FliH, may constitute the export apparatus of flagellin.</text>
</comment>
<dbReference type="eggNOG" id="COG1377">
    <property type="taxonomic scope" value="Bacteria"/>
</dbReference>
<evidence type="ECO:0000256" key="1">
    <source>
        <dbReference type="ARBA" id="ARBA00004651"/>
    </source>
</evidence>
<dbReference type="GO" id="GO:0044780">
    <property type="term" value="P:bacterial-type flagellum assembly"/>
    <property type="evidence" value="ECO:0007669"/>
    <property type="project" value="InterPro"/>
</dbReference>
<keyword evidence="7 13" id="KW-1005">Bacterial flagellum biogenesis</keyword>
<dbReference type="InterPro" id="IPR006135">
    <property type="entry name" value="T3SS_substrate_exporter"/>
</dbReference>
<feature type="transmembrane region" description="Helical" evidence="13">
    <location>
        <begin position="89"/>
        <end position="116"/>
    </location>
</feature>
<evidence type="ECO:0000256" key="9">
    <source>
        <dbReference type="ARBA" id="ARBA00022989"/>
    </source>
</evidence>
<evidence type="ECO:0000256" key="13">
    <source>
        <dbReference type="RuleBase" id="RU364091"/>
    </source>
</evidence>
<dbReference type="GO" id="GO:0005886">
    <property type="term" value="C:plasma membrane"/>
    <property type="evidence" value="ECO:0007669"/>
    <property type="project" value="UniProtKB-SubCell"/>
</dbReference>
<keyword evidence="10 13" id="KW-0472">Membrane</keyword>
<keyword evidence="11 13" id="KW-1006">Bacterial flagellum protein export</keyword>
<dbReference type="PRINTS" id="PR00950">
    <property type="entry name" value="TYPE3IMSPROT"/>
</dbReference>
<dbReference type="SUPFAM" id="SSF160544">
    <property type="entry name" value="EscU C-terminal domain-like"/>
    <property type="match status" value="1"/>
</dbReference>
<keyword evidence="4 13" id="KW-0813">Transport</keyword>
<evidence type="ECO:0000256" key="8">
    <source>
        <dbReference type="ARBA" id="ARBA00022927"/>
    </source>
</evidence>
<organism evidence="15 16">
    <name type="scientific">Bordetella avium (strain 197N)</name>
    <dbReference type="NCBI Taxonomy" id="360910"/>
    <lineage>
        <taxon>Bacteria</taxon>
        <taxon>Pseudomonadati</taxon>
        <taxon>Pseudomonadota</taxon>
        <taxon>Betaproteobacteria</taxon>
        <taxon>Burkholderiales</taxon>
        <taxon>Alcaligenaceae</taxon>
        <taxon>Bordetella</taxon>
    </lineage>
</organism>
<keyword evidence="6 13" id="KW-0812">Transmembrane</keyword>
<keyword evidence="9 13" id="KW-1133">Transmembrane helix</keyword>